<proteinExistence type="predicted"/>
<dbReference type="NCBIfam" id="TIGR02669">
    <property type="entry name" value="SpoIID_LytB"/>
    <property type="match status" value="1"/>
</dbReference>
<sequence>MENNRWGLNRSQRMQMKAFICVLGFLLIIILLLGKLILVLVHRGEEQEEIPEPEPHIPVVRQLTNVWITEVDEEGLSLFREGNNERYLWGEVTAGDNGPMQPCRADSSVREQVADVELTDDRVTSVIAKTDKINGRILSADDTGIEVEGYGRLPLAADYRGYRLFDSLEMCTARDVRFGYNFTDLCMENGEICAVLMAKEEAMEYIRVLIKASDYSGSFHDAPVLTCDVDYTVIYGPYDNLKQENHGAGEELTFSFDSPYFETDRIRIVPDVLTGKIILKNCNRSQGTPAYRGQMELLKTEEGIVAVNEVLLEEYLYSVVPSEMPAKYPFEALKAQAICARTYAYGHMEHAGYPQYGAHVDDSTSYQVYNNILEQESTTTAVKETYGQLLYTESGGLAGTYYYSTSCGVGSDPNVWKTTAAPTLTYLQAKPLNRIAMEEAVTAMAQGGAAGETAEGDQGEISLGESLREEENFAAFISTVNENDFEAKEGWYRWSYQVDELDKEHMLETLQKRYAANDELILTWKDGAYVSETISELGDITDIYIEKRGSGGVADELIIETDTGKLKVISEHNIRYVLNDGETKVERQDGSRVASASLLPSGFFIITTGKEDGSVVGYTLTGGGFGHGVGMSQNGARQMAGSGYSAGEILLFFYENCAIKNVYE</sequence>
<protein>
    <submittedName>
        <fullName evidence="3">Amidase enhancer</fullName>
    </submittedName>
</protein>
<evidence type="ECO:0000313" key="4">
    <source>
        <dbReference type="Proteomes" id="UP000236311"/>
    </source>
</evidence>
<organism evidence="3 4">
    <name type="scientific">Acetatifactor muris</name>
    <dbReference type="NCBI Taxonomy" id="879566"/>
    <lineage>
        <taxon>Bacteria</taxon>
        <taxon>Bacillati</taxon>
        <taxon>Bacillota</taxon>
        <taxon>Clostridia</taxon>
        <taxon>Lachnospirales</taxon>
        <taxon>Lachnospiraceae</taxon>
        <taxon>Acetatifactor</taxon>
    </lineage>
</organism>
<dbReference type="Pfam" id="PF08486">
    <property type="entry name" value="SpoIID"/>
    <property type="match status" value="1"/>
</dbReference>
<dbReference type="GO" id="GO:0030288">
    <property type="term" value="C:outer membrane-bounded periplasmic space"/>
    <property type="evidence" value="ECO:0007669"/>
    <property type="project" value="TreeGrafter"/>
</dbReference>
<reference evidence="3 4" key="1">
    <citation type="submission" date="2018-01" db="EMBL/GenBank/DDBJ databases">
        <authorList>
            <person name="Gaut B.S."/>
            <person name="Morton B.R."/>
            <person name="Clegg M.T."/>
            <person name="Duvall M.R."/>
        </authorList>
    </citation>
    <scope>NUCLEOTIDE SEQUENCE [LARGE SCALE GENOMIC DNA]</scope>
    <source>
        <strain evidence="3">GP69</strain>
    </source>
</reference>
<evidence type="ECO:0000259" key="2">
    <source>
        <dbReference type="Pfam" id="PF08486"/>
    </source>
</evidence>
<dbReference type="AlphaFoldDB" id="A0A2K4ZII8"/>
<dbReference type="GO" id="GO:0030435">
    <property type="term" value="P:sporulation resulting in formation of a cellular spore"/>
    <property type="evidence" value="ECO:0007669"/>
    <property type="project" value="InterPro"/>
</dbReference>
<evidence type="ECO:0000256" key="1">
    <source>
        <dbReference type="SAM" id="Phobius"/>
    </source>
</evidence>
<dbReference type="OrthoDB" id="9794671at2"/>
<dbReference type="PANTHER" id="PTHR30032">
    <property type="entry name" value="N-ACETYLMURAMOYL-L-ALANINE AMIDASE-RELATED"/>
    <property type="match status" value="1"/>
</dbReference>
<keyword evidence="1" id="KW-0812">Transmembrane</keyword>
<keyword evidence="4" id="KW-1185">Reference proteome</keyword>
<gene>
    <name evidence="3" type="primary">lytB</name>
    <name evidence="3" type="ORF">AMURIS_03000</name>
</gene>
<dbReference type="PANTHER" id="PTHR30032:SF4">
    <property type="entry name" value="AMIDASE ENHANCER"/>
    <property type="match status" value="1"/>
</dbReference>
<accession>A0A2K4ZII8</accession>
<name>A0A2K4ZII8_9FIRM</name>
<dbReference type="InterPro" id="IPR051922">
    <property type="entry name" value="Bact_Sporulation_Assoc"/>
</dbReference>
<dbReference type="RefSeq" id="WP_146040068.1">
    <property type="nucleotide sequence ID" value="NZ_CANRXC010000041.1"/>
</dbReference>
<dbReference type="InterPro" id="IPR013486">
    <property type="entry name" value="SpoIID/LytB"/>
</dbReference>
<evidence type="ECO:0000313" key="3">
    <source>
        <dbReference type="EMBL" id="SOY30274.1"/>
    </source>
</evidence>
<dbReference type="EMBL" id="OFSM01000015">
    <property type="protein sequence ID" value="SOY30274.1"/>
    <property type="molecule type" value="Genomic_DNA"/>
</dbReference>
<dbReference type="Proteomes" id="UP000236311">
    <property type="component" value="Unassembled WGS sequence"/>
</dbReference>
<dbReference type="InterPro" id="IPR013693">
    <property type="entry name" value="SpoIID/LytB_N"/>
</dbReference>
<feature type="transmembrane region" description="Helical" evidence="1">
    <location>
        <begin position="20"/>
        <end position="41"/>
    </location>
</feature>
<keyword evidence="1" id="KW-1133">Transmembrane helix</keyword>
<feature type="domain" description="Sporulation stage II protein D amidase enhancer LytB N-terminal" evidence="2">
    <location>
        <begin position="301"/>
        <end position="390"/>
    </location>
</feature>
<keyword evidence="1" id="KW-0472">Membrane</keyword>